<dbReference type="Gene3D" id="1.20.144.10">
    <property type="entry name" value="Phosphatidic acid phosphatase type 2/haloperoxidase"/>
    <property type="match status" value="1"/>
</dbReference>
<evidence type="ECO:0000313" key="4">
    <source>
        <dbReference type="Proteomes" id="UP000245166"/>
    </source>
</evidence>
<dbReference type="EMBL" id="PYHR01000002">
    <property type="protein sequence ID" value="PWD52400.1"/>
    <property type="molecule type" value="Genomic_DNA"/>
</dbReference>
<keyword evidence="1" id="KW-0812">Transmembrane</keyword>
<organism evidence="3 4">
    <name type="scientific">Serinibacter arcticus</name>
    <dbReference type="NCBI Taxonomy" id="1655435"/>
    <lineage>
        <taxon>Bacteria</taxon>
        <taxon>Bacillati</taxon>
        <taxon>Actinomycetota</taxon>
        <taxon>Actinomycetes</taxon>
        <taxon>Micrococcales</taxon>
        <taxon>Beutenbergiaceae</taxon>
        <taxon>Serinibacter</taxon>
    </lineage>
</organism>
<dbReference type="PANTHER" id="PTHR14969:SF13">
    <property type="entry name" value="AT30094P"/>
    <property type="match status" value="1"/>
</dbReference>
<feature type="transmembrane region" description="Helical" evidence="1">
    <location>
        <begin position="140"/>
        <end position="159"/>
    </location>
</feature>
<feature type="transmembrane region" description="Helical" evidence="1">
    <location>
        <begin position="171"/>
        <end position="190"/>
    </location>
</feature>
<keyword evidence="1" id="KW-0472">Membrane</keyword>
<feature type="transmembrane region" description="Helical" evidence="1">
    <location>
        <begin position="71"/>
        <end position="94"/>
    </location>
</feature>
<feature type="transmembrane region" description="Helical" evidence="1">
    <location>
        <begin position="114"/>
        <end position="133"/>
    </location>
</feature>
<accession>A0A2U1ZZM0</accession>
<name>A0A2U1ZZM0_9MICO</name>
<dbReference type="Proteomes" id="UP000245166">
    <property type="component" value="Unassembled WGS sequence"/>
</dbReference>
<evidence type="ECO:0000259" key="2">
    <source>
        <dbReference type="SMART" id="SM00014"/>
    </source>
</evidence>
<keyword evidence="1" id="KW-1133">Transmembrane helix</keyword>
<sequence>MVVWSVIVGLGFIVKAIDPAVDPAVNEALAAARTPAWDQITAVLSGIATTEVLSATCAVVVLVLWAITREWWYAIVPAVSLATQTAIFLTSSLVVGRERPEVEQLDHSPPTSSFPSGHTGASTAFYLALAVCASRLRSTALRWTAWVLCALVPIAVAFARVYRGMHHPTDVLGGFAVGIACAWIASRYLARVTHLVGSAPVRA</sequence>
<dbReference type="AlphaFoldDB" id="A0A2U1ZZM0"/>
<dbReference type="OrthoDB" id="5289372at2"/>
<dbReference type="InterPro" id="IPR000326">
    <property type="entry name" value="PAP2/HPO"/>
</dbReference>
<feature type="domain" description="Phosphatidic acid phosphatase type 2/haloperoxidase" evidence="2">
    <location>
        <begin position="75"/>
        <end position="186"/>
    </location>
</feature>
<keyword evidence="4" id="KW-1185">Reference proteome</keyword>
<dbReference type="PANTHER" id="PTHR14969">
    <property type="entry name" value="SPHINGOSINE-1-PHOSPHATE PHOSPHOHYDROLASE"/>
    <property type="match status" value="1"/>
</dbReference>
<dbReference type="SUPFAM" id="SSF48317">
    <property type="entry name" value="Acid phosphatase/Vanadium-dependent haloperoxidase"/>
    <property type="match status" value="1"/>
</dbReference>
<gene>
    <name evidence="3" type="ORF">C8046_06035</name>
</gene>
<evidence type="ECO:0000313" key="3">
    <source>
        <dbReference type="EMBL" id="PWD52400.1"/>
    </source>
</evidence>
<dbReference type="CDD" id="cd03392">
    <property type="entry name" value="PAP2_like_2"/>
    <property type="match status" value="1"/>
</dbReference>
<dbReference type="InterPro" id="IPR036938">
    <property type="entry name" value="PAP2/HPO_sf"/>
</dbReference>
<evidence type="ECO:0000256" key="1">
    <source>
        <dbReference type="SAM" id="Phobius"/>
    </source>
</evidence>
<comment type="caution">
    <text evidence="3">The sequence shown here is derived from an EMBL/GenBank/DDBJ whole genome shotgun (WGS) entry which is preliminary data.</text>
</comment>
<reference evidence="3 4" key="1">
    <citation type="submission" date="2018-03" db="EMBL/GenBank/DDBJ databases">
        <title>Genome assembly of novel Miniimonas species PCH200.</title>
        <authorList>
            <person name="Thakur V."/>
            <person name="Kumar V."/>
            <person name="Singh D."/>
        </authorList>
    </citation>
    <scope>NUCLEOTIDE SEQUENCE [LARGE SCALE GENOMIC DNA]</scope>
    <source>
        <strain evidence="3 4">PCH200</strain>
    </source>
</reference>
<proteinExistence type="predicted"/>
<protein>
    <submittedName>
        <fullName evidence="3">Phospholipid phosphatase</fullName>
    </submittedName>
</protein>
<dbReference type="Pfam" id="PF01569">
    <property type="entry name" value="PAP2"/>
    <property type="match status" value="1"/>
</dbReference>
<feature type="transmembrane region" description="Helical" evidence="1">
    <location>
        <begin position="40"/>
        <end position="64"/>
    </location>
</feature>
<dbReference type="SMART" id="SM00014">
    <property type="entry name" value="acidPPc"/>
    <property type="match status" value="1"/>
</dbReference>